<keyword evidence="8 15" id="KW-1133">Transmembrane helix</keyword>
<keyword evidence="7 13" id="KW-0479">Metal-binding</keyword>
<evidence type="ECO:0000256" key="10">
    <source>
        <dbReference type="ARBA" id="ARBA00023004"/>
    </source>
</evidence>
<dbReference type="PROSITE" id="PS00086">
    <property type="entry name" value="CYTOCHROME_P450"/>
    <property type="match status" value="1"/>
</dbReference>
<dbReference type="PRINTS" id="PR00463">
    <property type="entry name" value="EP450I"/>
</dbReference>
<keyword evidence="9 14" id="KW-0560">Oxidoreductase</keyword>
<evidence type="ECO:0000256" key="13">
    <source>
        <dbReference type="PIRSR" id="PIRSR602401-1"/>
    </source>
</evidence>
<dbReference type="PANTHER" id="PTHR46300:SF7">
    <property type="entry name" value="P450, PUTATIVE (EUROFUNG)-RELATED"/>
    <property type="match status" value="1"/>
</dbReference>
<accession>G5EJV6</accession>
<evidence type="ECO:0000256" key="9">
    <source>
        <dbReference type="ARBA" id="ARBA00023002"/>
    </source>
</evidence>
<dbReference type="PANTHER" id="PTHR46300">
    <property type="entry name" value="P450, PUTATIVE (EUROFUNG)-RELATED-RELATED"/>
    <property type="match status" value="1"/>
</dbReference>
<dbReference type="InterPro" id="IPR001128">
    <property type="entry name" value="Cyt_P450"/>
</dbReference>
<comment type="pathway">
    <text evidence="3">Secondary metabolite biosynthesis.</text>
</comment>
<dbReference type="GO" id="GO:0016705">
    <property type="term" value="F:oxidoreductase activity, acting on paired donors, with incorporation or reduction of molecular oxygen"/>
    <property type="evidence" value="ECO:0007669"/>
    <property type="project" value="InterPro"/>
</dbReference>
<dbReference type="VEuPathDB" id="FungiDB:AGR57_1128"/>
<dbReference type="InterPro" id="IPR017972">
    <property type="entry name" value="Cyt_P450_CS"/>
</dbReference>
<comment type="subcellular location">
    <subcellularLocation>
        <location evidence="2">Membrane</location>
        <topology evidence="2">Single-pass membrane protein</topology>
    </subcellularLocation>
</comment>
<keyword evidence="11 14" id="KW-0503">Monooxygenase</keyword>
<dbReference type="CDD" id="cd11065">
    <property type="entry name" value="CYP64-like"/>
    <property type="match status" value="1"/>
</dbReference>
<evidence type="ECO:0000256" key="14">
    <source>
        <dbReference type="RuleBase" id="RU000461"/>
    </source>
</evidence>
<keyword evidence="5 13" id="KW-0349">Heme</keyword>
<dbReference type="Gene3D" id="1.10.630.10">
    <property type="entry name" value="Cytochrome P450"/>
    <property type="match status" value="1"/>
</dbReference>
<dbReference type="InterPro" id="IPR036396">
    <property type="entry name" value="Cyt_P450_sf"/>
</dbReference>
<evidence type="ECO:0000256" key="12">
    <source>
        <dbReference type="ARBA" id="ARBA00023136"/>
    </source>
</evidence>
<comment type="cofactor">
    <cofactor evidence="1 13">
        <name>heme</name>
        <dbReference type="ChEBI" id="CHEBI:30413"/>
    </cofactor>
</comment>
<reference evidence="16" key="1">
    <citation type="submission" date="2010-10" db="EMBL/GenBank/DDBJ databases">
        <title>Phanerochaete chrysosporium cytochrome P450.</title>
        <authorList>
            <person name="Hirosue S."/>
            <person name="Hiratsuka N."/>
            <person name="Ichinose H."/>
            <person name="Wariishi H."/>
        </authorList>
    </citation>
    <scope>NUCLEOTIDE SEQUENCE</scope>
    <source>
        <strain evidence="16">ATCC 34541</strain>
    </source>
</reference>
<dbReference type="SUPFAM" id="SSF48264">
    <property type="entry name" value="Cytochrome P450"/>
    <property type="match status" value="1"/>
</dbReference>
<dbReference type="InterPro" id="IPR050364">
    <property type="entry name" value="Cytochrome_P450_fung"/>
</dbReference>
<evidence type="ECO:0000256" key="7">
    <source>
        <dbReference type="ARBA" id="ARBA00022723"/>
    </source>
</evidence>
<evidence type="ECO:0000256" key="8">
    <source>
        <dbReference type="ARBA" id="ARBA00022989"/>
    </source>
</evidence>
<evidence type="ECO:0000256" key="1">
    <source>
        <dbReference type="ARBA" id="ARBA00001971"/>
    </source>
</evidence>
<feature type="binding site" description="axial binding residue" evidence="13">
    <location>
        <position position="438"/>
    </location>
    <ligand>
        <name>heme</name>
        <dbReference type="ChEBI" id="CHEBI:30413"/>
    </ligand>
    <ligandPart>
        <name>Fe</name>
        <dbReference type="ChEBI" id="CHEBI:18248"/>
    </ligandPart>
</feature>
<protein>
    <submittedName>
        <fullName evidence="16">Cytochrome P450</fullName>
    </submittedName>
</protein>
<keyword evidence="6 15" id="KW-0812">Transmembrane</keyword>
<dbReference type="GO" id="GO:0016020">
    <property type="term" value="C:membrane"/>
    <property type="evidence" value="ECO:0007669"/>
    <property type="project" value="UniProtKB-SubCell"/>
</dbReference>
<evidence type="ECO:0000256" key="5">
    <source>
        <dbReference type="ARBA" id="ARBA00022617"/>
    </source>
</evidence>
<dbReference type="PRINTS" id="PR00385">
    <property type="entry name" value="P450"/>
</dbReference>
<evidence type="ECO:0000256" key="3">
    <source>
        <dbReference type="ARBA" id="ARBA00005179"/>
    </source>
</evidence>
<proteinExistence type="evidence at transcript level"/>
<feature type="transmembrane region" description="Helical" evidence="15">
    <location>
        <begin position="6"/>
        <end position="23"/>
    </location>
</feature>
<dbReference type="GO" id="GO:0020037">
    <property type="term" value="F:heme binding"/>
    <property type="evidence" value="ECO:0007669"/>
    <property type="project" value="InterPro"/>
</dbReference>
<evidence type="ECO:0000256" key="4">
    <source>
        <dbReference type="ARBA" id="ARBA00010617"/>
    </source>
</evidence>
<evidence type="ECO:0000256" key="6">
    <source>
        <dbReference type="ARBA" id="ARBA00022692"/>
    </source>
</evidence>
<organism evidence="16">
    <name type="scientific">Phanerodontia chrysosporium</name>
    <name type="common">White-rot fungus</name>
    <name type="synonym">Sporotrichum pruinosum</name>
    <dbReference type="NCBI Taxonomy" id="2822231"/>
    <lineage>
        <taxon>Eukaryota</taxon>
        <taxon>Fungi</taxon>
        <taxon>Dikarya</taxon>
        <taxon>Basidiomycota</taxon>
        <taxon>Agaricomycotina</taxon>
        <taxon>Agaricomycetes</taxon>
        <taxon>Polyporales</taxon>
        <taxon>Phanerochaetaceae</taxon>
        <taxon>Phanerodontia</taxon>
    </lineage>
</organism>
<dbReference type="EMBL" id="AB597881">
    <property type="protein sequence ID" value="BAL05168.1"/>
    <property type="molecule type" value="mRNA"/>
</dbReference>
<dbReference type="GO" id="GO:0004497">
    <property type="term" value="F:monooxygenase activity"/>
    <property type="evidence" value="ECO:0007669"/>
    <property type="project" value="UniProtKB-KW"/>
</dbReference>
<keyword evidence="12 15" id="KW-0472">Membrane</keyword>
<dbReference type="Pfam" id="PF00067">
    <property type="entry name" value="p450"/>
    <property type="match status" value="1"/>
</dbReference>
<evidence type="ECO:0000256" key="2">
    <source>
        <dbReference type="ARBA" id="ARBA00004167"/>
    </source>
</evidence>
<sequence>MAVLLAAGYYILSVAVFILLYNASRRRQRLPPGPKGLPLIGNLFDVPNDYAWLRYKELGQQYGSDIVHMQALGNHILVLNSMKAAVEILDKRADISSDRQSTMMLDELSGLGRAWTQLGHNDSWRIHRRLFHQHFRPSAISQYHTKQTKAIRRMLSFLRESPAQYMDHIRFMAGSMILDVVYTLDVQPGDYRIKLAEMVAHVSTEVFTAGVWMVDMIPMLRHLPTWFPGAGFKIQAAKWKTTVDRSYDIPYEQFKASMHEGGGEPCLASALLSSAEDVEELERMDKVYSSLTGTAYIAGTDTTVSTLASFVLAMTIFPEAQLAAQAEIDRVLGGTRLPDINDKANLPQVTAILYETLRWNPVLPLALPHRTTADTSYDGYYIPAGTVVLGNSWAILQDETLFPEPQLFKPERYLNGDGSLNSSAHYPIETFGFGRRICPGRYFAQDAVWLAIAHILAVFKIERARDGDGKEIVPTPEFTARIVSMPKPFECKFKVRSPQAESLIESAALGG</sequence>
<keyword evidence="10 13" id="KW-0408">Iron</keyword>
<evidence type="ECO:0000256" key="15">
    <source>
        <dbReference type="SAM" id="Phobius"/>
    </source>
</evidence>
<dbReference type="AlphaFoldDB" id="G5EJV6"/>
<dbReference type="InterPro" id="IPR002401">
    <property type="entry name" value="Cyt_P450_E_grp-I"/>
</dbReference>
<name>G5EJV6_PHACH</name>
<dbReference type="GO" id="GO:0005506">
    <property type="term" value="F:iron ion binding"/>
    <property type="evidence" value="ECO:0007669"/>
    <property type="project" value="InterPro"/>
</dbReference>
<comment type="similarity">
    <text evidence="4 14">Belongs to the cytochrome P450 family.</text>
</comment>
<evidence type="ECO:0000313" key="16">
    <source>
        <dbReference type="EMBL" id="BAL05168.1"/>
    </source>
</evidence>
<evidence type="ECO:0000256" key="11">
    <source>
        <dbReference type="ARBA" id="ARBA00023033"/>
    </source>
</evidence>
<gene>
    <name evidence="16" type="primary">PcCYP_83a</name>
</gene>